<evidence type="ECO:0000313" key="3">
    <source>
        <dbReference type="Proteomes" id="UP000789901"/>
    </source>
</evidence>
<name>A0ABN7WS46_GIGMA</name>
<feature type="compositionally biased region" description="Polar residues" evidence="1">
    <location>
        <begin position="81"/>
        <end position="104"/>
    </location>
</feature>
<sequence length="191" mass="21759">LLIPFVAVEEDLEEYYNYSGESYITYESEEDSVEAAEISVTSTTATGSESDMEVTIVHSQSKSKLFAPFKPPFKNAKISYSKCQRSNSQESQSLNTQENQSYNSQEDQLYNNTQEIQPCNTQENHQKNQSHNTQESQSYRDPQNEFSDNLSIVQNHIKPRSVLEPVTNNIILHIPPTDKPLTINLTLTFGR</sequence>
<feature type="region of interest" description="Disordered" evidence="1">
    <location>
        <begin position="80"/>
        <end position="104"/>
    </location>
</feature>
<accession>A0ABN7WS46</accession>
<dbReference type="Proteomes" id="UP000789901">
    <property type="component" value="Unassembled WGS sequence"/>
</dbReference>
<feature type="region of interest" description="Disordered" evidence="1">
    <location>
        <begin position="120"/>
        <end position="144"/>
    </location>
</feature>
<keyword evidence="3" id="KW-1185">Reference proteome</keyword>
<evidence type="ECO:0000313" key="2">
    <source>
        <dbReference type="EMBL" id="CAG8839195.1"/>
    </source>
</evidence>
<gene>
    <name evidence="2" type="ORF">GMARGA_LOCUS34338</name>
</gene>
<organism evidence="2 3">
    <name type="scientific">Gigaspora margarita</name>
    <dbReference type="NCBI Taxonomy" id="4874"/>
    <lineage>
        <taxon>Eukaryota</taxon>
        <taxon>Fungi</taxon>
        <taxon>Fungi incertae sedis</taxon>
        <taxon>Mucoromycota</taxon>
        <taxon>Glomeromycotina</taxon>
        <taxon>Glomeromycetes</taxon>
        <taxon>Diversisporales</taxon>
        <taxon>Gigasporaceae</taxon>
        <taxon>Gigaspora</taxon>
    </lineage>
</organism>
<comment type="caution">
    <text evidence="2">The sequence shown here is derived from an EMBL/GenBank/DDBJ whole genome shotgun (WGS) entry which is preliminary data.</text>
</comment>
<feature type="non-terminal residue" evidence="2">
    <location>
        <position position="1"/>
    </location>
</feature>
<protein>
    <submittedName>
        <fullName evidence="2">7461_t:CDS:1</fullName>
    </submittedName>
</protein>
<reference evidence="2 3" key="1">
    <citation type="submission" date="2021-06" db="EMBL/GenBank/DDBJ databases">
        <authorList>
            <person name="Kallberg Y."/>
            <person name="Tangrot J."/>
            <person name="Rosling A."/>
        </authorList>
    </citation>
    <scope>NUCLEOTIDE SEQUENCE [LARGE SCALE GENOMIC DNA]</scope>
    <source>
        <strain evidence="2 3">120-4 pot B 10/14</strain>
    </source>
</reference>
<proteinExistence type="predicted"/>
<evidence type="ECO:0000256" key="1">
    <source>
        <dbReference type="SAM" id="MobiDB-lite"/>
    </source>
</evidence>
<dbReference type="EMBL" id="CAJVQB010059929">
    <property type="protein sequence ID" value="CAG8839195.1"/>
    <property type="molecule type" value="Genomic_DNA"/>
</dbReference>